<accession>A0A3N4J3E2</accession>
<dbReference type="Proteomes" id="UP000276215">
    <property type="component" value="Unassembled WGS sequence"/>
</dbReference>
<evidence type="ECO:0000313" key="2">
    <source>
        <dbReference type="Proteomes" id="UP000276215"/>
    </source>
</evidence>
<keyword evidence="2" id="KW-1185">Reference proteome</keyword>
<organism evidence="1 2">
    <name type="scientific">Choiromyces venosus 120613-1</name>
    <dbReference type="NCBI Taxonomy" id="1336337"/>
    <lineage>
        <taxon>Eukaryota</taxon>
        <taxon>Fungi</taxon>
        <taxon>Dikarya</taxon>
        <taxon>Ascomycota</taxon>
        <taxon>Pezizomycotina</taxon>
        <taxon>Pezizomycetes</taxon>
        <taxon>Pezizales</taxon>
        <taxon>Tuberaceae</taxon>
        <taxon>Choiromyces</taxon>
    </lineage>
</organism>
<sequence>LQLLDVGIIHTFKAYYYQDFLQLVILQDKEDATQNPFKISQLEAIELRKEA</sequence>
<evidence type="ECO:0000313" key="1">
    <source>
        <dbReference type="EMBL" id="RPA92656.1"/>
    </source>
</evidence>
<protein>
    <submittedName>
        <fullName evidence="1">Uncharacterized protein</fullName>
    </submittedName>
</protein>
<gene>
    <name evidence="1" type="ORF">L873DRAFT_1708988</name>
</gene>
<name>A0A3N4J3E2_9PEZI</name>
<dbReference type="EMBL" id="ML120468">
    <property type="protein sequence ID" value="RPA92656.1"/>
    <property type="molecule type" value="Genomic_DNA"/>
</dbReference>
<dbReference type="OrthoDB" id="162969at2759"/>
<proteinExistence type="predicted"/>
<dbReference type="AlphaFoldDB" id="A0A3N4J3E2"/>
<reference evidence="1 2" key="1">
    <citation type="journal article" date="2018" name="Nat. Ecol. Evol.">
        <title>Pezizomycetes genomes reveal the molecular basis of ectomycorrhizal truffle lifestyle.</title>
        <authorList>
            <person name="Murat C."/>
            <person name="Payen T."/>
            <person name="Noel B."/>
            <person name="Kuo A."/>
            <person name="Morin E."/>
            <person name="Chen J."/>
            <person name="Kohler A."/>
            <person name="Krizsan K."/>
            <person name="Balestrini R."/>
            <person name="Da Silva C."/>
            <person name="Montanini B."/>
            <person name="Hainaut M."/>
            <person name="Levati E."/>
            <person name="Barry K.W."/>
            <person name="Belfiori B."/>
            <person name="Cichocki N."/>
            <person name="Clum A."/>
            <person name="Dockter R.B."/>
            <person name="Fauchery L."/>
            <person name="Guy J."/>
            <person name="Iotti M."/>
            <person name="Le Tacon F."/>
            <person name="Lindquist E.A."/>
            <person name="Lipzen A."/>
            <person name="Malagnac F."/>
            <person name="Mello A."/>
            <person name="Molinier V."/>
            <person name="Miyauchi S."/>
            <person name="Poulain J."/>
            <person name="Riccioni C."/>
            <person name="Rubini A."/>
            <person name="Sitrit Y."/>
            <person name="Splivallo R."/>
            <person name="Traeger S."/>
            <person name="Wang M."/>
            <person name="Zifcakova L."/>
            <person name="Wipf D."/>
            <person name="Zambonelli A."/>
            <person name="Paolocci F."/>
            <person name="Nowrousian M."/>
            <person name="Ottonello S."/>
            <person name="Baldrian P."/>
            <person name="Spatafora J.W."/>
            <person name="Henrissat B."/>
            <person name="Nagy L.G."/>
            <person name="Aury J.M."/>
            <person name="Wincker P."/>
            <person name="Grigoriev I.V."/>
            <person name="Bonfante P."/>
            <person name="Martin F.M."/>
        </authorList>
    </citation>
    <scope>NUCLEOTIDE SEQUENCE [LARGE SCALE GENOMIC DNA]</scope>
    <source>
        <strain evidence="1 2">120613-1</strain>
    </source>
</reference>
<feature type="non-terminal residue" evidence="1">
    <location>
        <position position="1"/>
    </location>
</feature>